<proteinExistence type="predicted"/>
<dbReference type="AlphaFoldDB" id="A0A3P7L2A8"/>
<reference evidence="2 3" key="1">
    <citation type="submission" date="2018-11" db="EMBL/GenBank/DDBJ databases">
        <authorList>
            <consortium name="Pathogen Informatics"/>
        </authorList>
    </citation>
    <scope>NUCLEOTIDE SEQUENCE [LARGE SCALE GENOMIC DNA]</scope>
</reference>
<sequence length="300" mass="32695">MIPSLSFLRRQQGLATYVLHRNPPTIHSGATAKKLKVPRFIVPLKNKTVIAPTELTDGEDLKNVGRVTTSCIVSKAAAHFWRWCIADWRSAGEQASFTSVTESDFSTEEELEWNNHADADISTNRCKITVEYNEDFDMAEPIPPLRIISSKAFLSIQPACGDANIHATINKAIPPPTLYTEVLCACSSSREATSTEDWRNPQIEYETTSSASISTAESSESETDDSDSYASADEGKSVLESAESPIPRVGSSPTRMTVKLLVQLWESKNVQAKASFHQRGAPLVGIPTKAAQSVASCSSN</sequence>
<feature type="region of interest" description="Disordered" evidence="1">
    <location>
        <begin position="195"/>
        <end position="252"/>
    </location>
</feature>
<gene>
    <name evidence="2" type="ORF">DILT_LOCUS7296</name>
</gene>
<feature type="compositionally biased region" description="Low complexity" evidence="1">
    <location>
        <begin position="203"/>
        <end position="218"/>
    </location>
</feature>
<keyword evidence="3" id="KW-1185">Reference proteome</keyword>
<evidence type="ECO:0000313" key="2">
    <source>
        <dbReference type="EMBL" id="VDN11465.1"/>
    </source>
</evidence>
<organism evidence="2 3">
    <name type="scientific">Dibothriocephalus latus</name>
    <name type="common">Fish tapeworm</name>
    <name type="synonym">Diphyllobothrium latum</name>
    <dbReference type="NCBI Taxonomy" id="60516"/>
    <lineage>
        <taxon>Eukaryota</taxon>
        <taxon>Metazoa</taxon>
        <taxon>Spiralia</taxon>
        <taxon>Lophotrochozoa</taxon>
        <taxon>Platyhelminthes</taxon>
        <taxon>Cestoda</taxon>
        <taxon>Eucestoda</taxon>
        <taxon>Diphyllobothriidea</taxon>
        <taxon>Diphyllobothriidae</taxon>
        <taxon>Dibothriocephalus</taxon>
    </lineage>
</organism>
<dbReference type="Proteomes" id="UP000281553">
    <property type="component" value="Unassembled WGS sequence"/>
</dbReference>
<protein>
    <submittedName>
        <fullName evidence="2">Uncharacterized protein</fullName>
    </submittedName>
</protein>
<evidence type="ECO:0000313" key="3">
    <source>
        <dbReference type="Proteomes" id="UP000281553"/>
    </source>
</evidence>
<dbReference type="EMBL" id="UYRU01051504">
    <property type="protein sequence ID" value="VDN11465.1"/>
    <property type="molecule type" value="Genomic_DNA"/>
</dbReference>
<name>A0A3P7L2A8_DIBLA</name>
<accession>A0A3P7L2A8</accession>
<evidence type="ECO:0000256" key="1">
    <source>
        <dbReference type="SAM" id="MobiDB-lite"/>
    </source>
</evidence>